<evidence type="ECO:0000256" key="5">
    <source>
        <dbReference type="ARBA" id="ARBA00022771"/>
    </source>
</evidence>
<dbReference type="GO" id="GO:0005737">
    <property type="term" value="C:cytoplasm"/>
    <property type="evidence" value="ECO:0007669"/>
    <property type="project" value="UniProtKB-SubCell"/>
</dbReference>
<feature type="domain" description="FLZ-type" evidence="7">
    <location>
        <begin position="146"/>
        <end position="190"/>
    </location>
</feature>
<name>A0A7J9KX04_GOSSC</name>
<dbReference type="GO" id="GO:0008270">
    <property type="term" value="F:zinc ion binding"/>
    <property type="evidence" value="ECO:0007669"/>
    <property type="project" value="UniProtKB-KW"/>
</dbReference>
<accession>A0A7J9KX04</accession>
<dbReference type="PANTHER" id="PTHR33059:SF76">
    <property type="entry name" value="FCS-LIKE ZINC FINGER 7"/>
    <property type="match status" value="1"/>
</dbReference>
<feature type="zinc finger region" description="FLZ-type" evidence="6">
    <location>
        <begin position="146"/>
        <end position="190"/>
    </location>
</feature>
<sequence length="194" mass="22331">GAKDSLDSSLKVKICIINHVLHFNPLTLNLSPPPRFSFHSHSLRYSLEQKQERKPIRIRIYSRMMLGKRSRQPIKRTTSMTGITVDVVDHHQDPIISHPPPQIHPLHESPDANSRYDQRFLAMVSPRNPASFTSHAIDSGTTAAAPFLRACWLCNRRLAPGRDIYMYRGDTAFCSQECREKQMKQDERKEKVND</sequence>
<dbReference type="EMBL" id="JABFAF010000003">
    <property type="protein sequence ID" value="MBA0850974.1"/>
    <property type="molecule type" value="Genomic_DNA"/>
</dbReference>
<comment type="similarity">
    <text evidence="2">Belongs to the FLZ family.</text>
</comment>
<evidence type="ECO:0000259" key="7">
    <source>
        <dbReference type="PROSITE" id="PS51795"/>
    </source>
</evidence>
<dbReference type="OrthoDB" id="1925036at2759"/>
<dbReference type="Proteomes" id="UP000593576">
    <property type="component" value="Unassembled WGS sequence"/>
</dbReference>
<protein>
    <recommendedName>
        <fullName evidence="7">FLZ-type domain-containing protein</fullName>
    </recommendedName>
</protein>
<evidence type="ECO:0000313" key="8">
    <source>
        <dbReference type="EMBL" id="MBA0850974.1"/>
    </source>
</evidence>
<dbReference type="InterPro" id="IPR007650">
    <property type="entry name" value="Zf-FLZ_dom"/>
</dbReference>
<proteinExistence type="inferred from homology"/>
<keyword evidence="4" id="KW-0479">Metal-binding</keyword>
<keyword evidence="3" id="KW-0963">Cytoplasm</keyword>
<dbReference type="PANTHER" id="PTHR33059">
    <property type="entry name" value="FCS-LIKE ZINC FINGER 5"/>
    <property type="match status" value="1"/>
</dbReference>
<keyword evidence="5" id="KW-0863">Zinc-finger</keyword>
<dbReference type="Pfam" id="PF04570">
    <property type="entry name" value="zf-FLZ"/>
    <property type="match status" value="1"/>
</dbReference>
<gene>
    <name evidence="8" type="ORF">Goshw_010454</name>
</gene>
<dbReference type="AlphaFoldDB" id="A0A7J9KX04"/>
<evidence type="ECO:0000256" key="1">
    <source>
        <dbReference type="ARBA" id="ARBA00004496"/>
    </source>
</evidence>
<organism evidence="8 9">
    <name type="scientific">Gossypium schwendimanii</name>
    <name type="common">Cotton</name>
    <dbReference type="NCBI Taxonomy" id="34291"/>
    <lineage>
        <taxon>Eukaryota</taxon>
        <taxon>Viridiplantae</taxon>
        <taxon>Streptophyta</taxon>
        <taxon>Embryophyta</taxon>
        <taxon>Tracheophyta</taxon>
        <taxon>Spermatophyta</taxon>
        <taxon>Magnoliopsida</taxon>
        <taxon>eudicotyledons</taxon>
        <taxon>Gunneridae</taxon>
        <taxon>Pentapetalae</taxon>
        <taxon>rosids</taxon>
        <taxon>malvids</taxon>
        <taxon>Malvales</taxon>
        <taxon>Malvaceae</taxon>
        <taxon>Malvoideae</taxon>
        <taxon>Gossypium</taxon>
    </lineage>
</organism>
<evidence type="ECO:0000256" key="6">
    <source>
        <dbReference type="PROSITE-ProRule" id="PRU01131"/>
    </source>
</evidence>
<comment type="caution">
    <text evidence="8">The sequence shown here is derived from an EMBL/GenBank/DDBJ whole genome shotgun (WGS) entry which is preliminary data.</text>
</comment>
<comment type="subcellular location">
    <subcellularLocation>
        <location evidence="1">Cytoplasm</location>
    </subcellularLocation>
</comment>
<reference evidence="8 9" key="1">
    <citation type="journal article" date="2019" name="Genome Biol. Evol.">
        <title>Insights into the evolution of the New World diploid cottons (Gossypium, subgenus Houzingenia) based on genome sequencing.</title>
        <authorList>
            <person name="Grover C.E."/>
            <person name="Arick M.A. 2nd"/>
            <person name="Thrash A."/>
            <person name="Conover J.L."/>
            <person name="Sanders W.S."/>
            <person name="Peterson D.G."/>
            <person name="Frelichowski J.E."/>
            <person name="Scheffler J.A."/>
            <person name="Scheffler B.E."/>
            <person name="Wendel J.F."/>
        </authorList>
    </citation>
    <scope>NUCLEOTIDE SEQUENCE [LARGE SCALE GENOMIC DNA]</scope>
    <source>
        <strain evidence="8">1</strain>
        <tissue evidence="8">Leaf</tissue>
    </source>
</reference>
<evidence type="ECO:0000313" key="9">
    <source>
        <dbReference type="Proteomes" id="UP000593576"/>
    </source>
</evidence>
<dbReference type="PROSITE" id="PS51795">
    <property type="entry name" value="ZF_FLZ"/>
    <property type="match status" value="1"/>
</dbReference>
<feature type="non-terminal residue" evidence="8">
    <location>
        <position position="194"/>
    </location>
</feature>
<keyword evidence="9" id="KW-1185">Reference proteome</keyword>
<keyword evidence="5" id="KW-0862">Zinc</keyword>
<evidence type="ECO:0000256" key="4">
    <source>
        <dbReference type="ARBA" id="ARBA00022723"/>
    </source>
</evidence>
<evidence type="ECO:0000256" key="3">
    <source>
        <dbReference type="ARBA" id="ARBA00022490"/>
    </source>
</evidence>
<evidence type="ECO:0000256" key="2">
    <source>
        <dbReference type="ARBA" id="ARBA00009374"/>
    </source>
</evidence>